<evidence type="ECO:0000256" key="5">
    <source>
        <dbReference type="ARBA" id="ARBA00022670"/>
    </source>
</evidence>
<organism evidence="10 11">
    <name type="scientific">Elstera litoralis</name>
    <dbReference type="NCBI Taxonomy" id="552518"/>
    <lineage>
        <taxon>Bacteria</taxon>
        <taxon>Pseudomonadati</taxon>
        <taxon>Pseudomonadota</taxon>
        <taxon>Alphaproteobacteria</taxon>
        <taxon>Rhodospirillales</taxon>
        <taxon>Rhodospirillaceae</taxon>
        <taxon>Elstera</taxon>
    </lineage>
</organism>
<reference evidence="10 11" key="1">
    <citation type="submission" date="2015-03" db="EMBL/GenBank/DDBJ databases">
        <title>Draft genome sequence of Elstera litoralis.</title>
        <authorList>
            <person name="Rahalkar M.C."/>
            <person name="Dhakephalkar P.K."/>
            <person name="Pore S.D."/>
            <person name="Arora P."/>
            <person name="Kapse N.G."/>
            <person name="Pandit P.S."/>
        </authorList>
    </citation>
    <scope>NUCLEOTIDE SEQUENCE [LARGE SCALE GENOMIC DNA]</scope>
    <source>
        <strain evidence="10 11">Dia-1</strain>
    </source>
</reference>
<name>A0A0F3ISP1_9PROT</name>
<keyword evidence="6 8" id="KW-0378">Hydrolase</keyword>
<evidence type="ECO:0000313" key="11">
    <source>
        <dbReference type="Proteomes" id="UP000033774"/>
    </source>
</evidence>
<dbReference type="Gene3D" id="3.40.220.10">
    <property type="entry name" value="Leucine Aminopeptidase, subunit E, domain 1"/>
    <property type="match status" value="1"/>
</dbReference>
<gene>
    <name evidence="8" type="primary">pepA</name>
    <name evidence="10" type="ORF">VZ95_10725</name>
</gene>
<evidence type="ECO:0000256" key="1">
    <source>
        <dbReference type="ARBA" id="ARBA00000135"/>
    </source>
</evidence>
<evidence type="ECO:0000256" key="4">
    <source>
        <dbReference type="ARBA" id="ARBA00022438"/>
    </source>
</evidence>
<accession>A0A0F3ISP1</accession>
<dbReference type="PANTHER" id="PTHR11963:SF23">
    <property type="entry name" value="CYTOSOL AMINOPEPTIDASE"/>
    <property type="match status" value="1"/>
</dbReference>
<dbReference type="InterPro" id="IPR011356">
    <property type="entry name" value="Leucine_aapep/pepB"/>
</dbReference>
<dbReference type="NCBIfam" id="NF002077">
    <property type="entry name" value="PRK00913.2-4"/>
    <property type="match status" value="1"/>
</dbReference>
<dbReference type="RefSeq" id="WP_045775841.1">
    <property type="nucleotide sequence ID" value="NZ_LAJY01000258.1"/>
</dbReference>
<feature type="binding site" evidence="8">
    <location>
        <position position="261"/>
    </location>
    <ligand>
        <name>Mn(2+)</name>
        <dbReference type="ChEBI" id="CHEBI:29035"/>
        <label>2</label>
    </ligand>
</feature>
<dbReference type="InterPro" id="IPR023042">
    <property type="entry name" value="Peptidase_M17_leu_NH2_pept"/>
</dbReference>
<protein>
    <recommendedName>
        <fullName evidence="8">Probable cytosol aminopeptidase</fullName>
        <ecNumber evidence="8">3.4.11.1</ecNumber>
    </recommendedName>
    <alternativeName>
        <fullName evidence="8">Leucine aminopeptidase</fullName>
        <shortName evidence="8">LAP</shortName>
        <ecNumber evidence="8">3.4.11.10</ecNumber>
    </alternativeName>
    <alternativeName>
        <fullName evidence="8">Leucyl aminopeptidase</fullName>
    </alternativeName>
</protein>
<dbReference type="SUPFAM" id="SSF53187">
    <property type="entry name" value="Zn-dependent exopeptidases"/>
    <property type="match status" value="1"/>
</dbReference>
<dbReference type="GO" id="GO:0070006">
    <property type="term" value="F:metalloaminopeptidase activity"/>
    <property type="evidence" value="ECO:0007669"/>
    <property type="project" value="InterPro"/>
</dbReference>
<comment type="catalytic activity">
    <reaction evidence="2 8">
        <text>Release of an N-terminal amino acid, preferentially leucine, but not glutamic or aspartic acids.</text>
        <dbReference type="EC" id="3.4.11.10"/>
    </reaction>
</comment>
<evidence type="ECO:0000256" key="7">
    <source>
        <dbReference type="ARBA" id="ARBA00023211"/>
    </source>
</evidence>
<dbReference type="EC" id="3.4.11.1" evidence="8"/>
<dbReference type="AlphaFoldDB" id="A0A0F3ISP1"/>
<dbReference type="Pfam" id="PF00883">
    <property type="entry name" value="Peptidase_M17"/>
    <property type="match status" value="1"/>
</dbReference>
<dbReference type="EMBL" id="LAJY01000258">
    <property type="protein sequence ID" value="KJV09563.1"/>
    <property type="molecule type" value="Genomic_DNA"/>
</dbReference>
<dbReference type="InterPro" id="IPR043472">
    <property type="entry name" value="Macro_dom-like"/>
</dbReference>
<keyword evidence="11" id="KW-1185">Reference proteome</keyword>
<dbReference type="NCBIfam" id="NF002073">
    <property type="entry name" value="PRK00913.1-2"/>
    <property type="match status" value="1"/>
</dbReference>
<keyword evidence="4 8" id="KW-0031">Aminopeptidase</keyword>
<dbReference type="EC" id="3.4.11.10" evidence="8"/>
<evidence type="ECO:0000256" key="2">
    <source>
        <dbReference type="ARBA" id="ARBA00000967"/>
    </source>
</evidence>
<dbReference type="PATRIC" id="fig|552518.3.peg.1584"/>
<keyword evidence="8" id="KW-0963">Cytoplasm</keyword>
<keyword evidence="8" id="KW-0479">Metal-binding</keyword>
<dbReference type="OrthoDB" id="9809354at2"/>
<dbReference type="PROSITE" id="PS00631">
    <property type="entry name" value="CYTOSOL_AP"/>
    <property type="match status" value="1"/>
</dbReference>
<feature type="active site" evidence="8">
    <location>
        <position position="273"/>
    </location>
</feature>
<dbReference type="GO" id="GO:0030145">
    <property type="term" value="F:manganese ion binding"/>
    <property type="evidence" value="ECO:0007669"/>
    <property type="project" value="UniProtKB-UniRule"/>
</dbReference>
<comment type="caution">
    <text evidence="10">The sequence shown here is derived from an EMBL/GenBank/DDBJ whole genome shotgun (WGS) entry which is preliminary data.</text>
</comment>
<dbReference type="GO" id="GO:0006508">
    <property type="term" value="P:proteolysis"/>
    <property type="evidence" value="ECO:0007669"/>
    <property type="project" value="UniProtKB-KW"/>
</dbReference>
<proteinExistence type="inferred from homology"/>
<feature type="binding site" evidence="8">
    <location>
        <position position="343"/>
    </location>
    <ligand>
        <name>Mn(2+)</name>
        <dbReference type="ChEBI" id="CHEBI:29035"/>
        <label>1</label>
    </ligand>
</feature>
<dbReference type="NCBIfam" id="NF002074">
    <property type="entry name" value="PRK00913.1-4"/>
    <property type="match status" value="1"/>
</dbReference>
<dbReference type="Proteomes" id="UP000033774">
    <property type="component" value="Unassembled WGS sequence"/>
</dbReference>
<dbReference type="InterPro" id="IPR008283">
    <property type="entry name" value="Peptidase_M17_N"/>
</dbReference>
<dbReference type="NCBIfam" id="NF002075">
    <property type="entry name" value="PRK00913.2-2"/>
    <property type="match status" value="1"/>
</dbReference>
<feature type="binding site" evidence="8">
    <location>
        <position position="284"/>
    </location>
    <ligand>
        <name>Mn(2+)</name>
        <dbReference type="ChEBI" id="CHEBI:29035"/>
        <label>2</label>
    </ligand>
</feature>
<feature type="binding site" evidence="8">
    <location>
        <position position="266"/>
    </location>
    <ligand>
        <name>Mn(2+)</name>
        <dbReference type="ChEBI" id="CHEBI:29035"/>
        <label>2</label>
    </ligand>
</feature>
<evidence type="ECO:0000256" key="8">
    <source>
        <dbReference type="HAMAP-Rule" id="MF_00181"/>
    </source>
</evidence>
<dbReference type="PANTHER" id="PTHR11963">
    <property type="entry name" value="LEUCINE AMINOPEPTIDASE-RELATED"/>
    <property type="match status" value="1"/>
</dbReference>
<comment type="catalytic activity">
    <reaction evidence="1 8">
        <text>Release of an N-terminal amino acid, Xaa-|-Yaa-, in which Xaa is preferably Leu, but may be other amino acids including Pro although not Arg or Lys, and Yaa may be Pro. Amino acid amides and methyl esters are also readily hydrolyzed, but rates on arylamides are exceedingly low.</text>
        <dbReference type="EC" id="3.4.11.1"/>
    </reaction>
</comment>
<comment type="cofactor">
    <cofactor evidence="8">
        <name>Mn(2+)</name>
        <dbReference type="ChEBI" id="CHEBI:29035"/>
    </cofactor>
    <text evidence="8">Binds 2 manganese ions per subunit.</text>
</comment>
<dbReference type="SUPFAM" id="SSF52949">
    <property type="entry name" value="Macro domain-like"/>
    <property type="match status" value="1"/>
</dbReference>
<dbReference type="HAMAP" id="MF_00181">
    <property type="entry name" value="Cytosol_peptidase_M17"/>
    <property type="match status" value="1"/>
</dbReference>
<dbReference type="GO" id="GO:0005737">
    <property type="term" value="C:cytoplasm"/>
    <property type="evidence" value="ECO:0007669"/>
    <property type="project" value="UniProtKB-SubCell"/>
</dbReference>
<evidence type="ECO:0000256" key="3">
    <source>
        <dbReference type="ARBA" id="ARBA00009528"/>
    </source>
</evidence>
<dbReference type="InterPro" id="IPR000819">
    <property type="entry name" value="Peptidase_M17_C"/>
</dbReference>
<evidence type="ECO:0000313" key="10">
    <source>
        <dbReference type="EMBL" id="KJV09563.1"/>
    </source>
</evidence>
<comment type="similarity">
    <text evidence="3 8">Belongs to the peptidase M17 family.</text>
</comment>
<feature type="domain" description="Cytosol aminopeptidase" evidence="9">
    <location>
        <begin position="341"/>
        <end position="348"/>
    </location>
</feature>
<dbReference type="Pfam" id="PF02789">
    <property type="entry name" value="Peptidase_M17_N"/>
    <property type="match status" value="1"/>
</dbReference>
<feature type="active site" evidence="8">
    <location>
        <position position="347"/>
    </location>
</feature>
<feature type="binding site" evidence="8">
    <location>
        <position position="345"/>
    </location>
    <ligand>
        <name>Mn(2+)</name>
        <dbReference type="ChEBI" id="CHEBI:29035"/>
        <label>2</label>
    </ligand>
</feature>
<comment type="subcellular location">
    <subcellularLocation>
        <location evidence="8">Cytoplasm</location>
    </subcellularLocation>
</comment>
<keyword evidence="7 8" id="KW-0464">Manganese</keyword>
<dbReference type="PRINTS" id="PR00481">
    <property type="entry name" value="LAMNOPPTDASE"/>
</dbReference>
<evidence type="ECO:0000259" key="9">
    <source>
        <dbReference type="PROSITE" id="PS00631"/>
    </source>
</evidence>
<sequence length="495" mass="51621">MKISFADLDLAKKGTLVVTVAEDRALLASAAHLDAQTQGLVTRAAAASRFTGKFGQTLEILAPAGLDAGRLLLLGLGKLADLTEAKAESLGASVYAVVAAQPETHLAIAVDPLTGDLSTATLAARLAHGLSLRAYRFDKYLTKQKADDKPTLEKVALLLADHSAAKKAFADLDKLADGVVYARNLVTEPGNVLNPETYADRLKDLEKAGLEVEVLTLKDLKKLGMGALIGVGQGSQSESRVVVLRWNGGKDGAAPVAFVGKGVTFDSGGLSLKTAKGMEDMKWDMGGSAAVVGTLLALAGRKAKVNAVGVVGLVENMPSSKAQRPGDVVTSMSGQTIEVLNTDAEGRLVLADILWYTQDRFKPVAMINLATLTGAIITALGHEHAGLFANNDALADAILAAGSATGETLWRMPLGEAYDALLKSPIADMKNIGDGGAGSAVAAVFLQRFVNDVPWAHLDIAGVAWANKDKGVVPKGASGWGVRLLDQLVKSRYEA</sequence>
<evidence type="ECO:0000256" key="6">
    <source>
        <dbReference type="ARBA" id="ARBA00022801"/>
    </source>
</evidence>
<comment type="function">
    <text evidence="8">Presumably involved in the processing and regular turnover of intracellular proteins. Catalyzes the removal of unsubstituted N-terminal amino acids from various peptides.</text>
</comment>
<feature type="binding site" evidence="8">
    <location>
        <position position="266"/>
    </location>
    <ligand>
        <name>Mn(2+)</name>
        <dbReference type="ChEBI" id="CHEBI:29035"/>
        <label>1</label>
    </ligand>
</feature>
<feature type="binding site" evidence="8">
    <location>
        <position position="345"/>
    </location>
    <ligand>
        <name>Mn(2+)</name>
        <dbReference type="ChEBI" id="CHEBI:29035"/>
        <label>1</label>
    </ligand>
</feature>
<dbReference type="Gene3D" id="3.40.630.10">
    <property type="entry name" value="Zn peptidases"/>
    <property type="match status" value="1"/>
</dbReference>
<keyword evidence="5 8" id="KW-0645">Protease</keyword>
<dbReference type="CDD" id="cd00433">
    <property type="entry name" value="Peptidase_M17"/>
    <property type="match status" value="1"/>
</dbReference>